<keyword evidence="3" id="KW-1185">Reference proteome</keyword>
<accession>A0ABQ1NHK8</accession>
<name>A0ABQ1NHK8_9BURK</name>
<dbReference type="EMBL" id="BMHL01000014">
    <property type="protein sequence ID" value="GGC63568.1"/>
    <property type="molecule type" value="Genomic_DNA"/>
</dbReference>
<feature type="domain" description="PPM-type phosphatase" evidence="1">
    <location>
        <begin position="2"/>
        <end position="128"/>
    </location>
</feature>
<reference evidence="3" key="1">
    <citation type="journal article" date="2019" name="Int. J. Syst. Evol. Microbiol.">
        <title>The Global Catalogue of Microorganisms (GCM) 10K type strain sequencing project: providing services to taxonomists for standard genome sequencing and annotation.</title>
        <authorList>
            <consortium name="The Broad Institute Genomics Platform"/>
            <consortium name="The Broad Institute Genome Sequencing Center for Infectious Disease"/>
            <person name="Wu L."/>
            <person name="Ma J."/>
        </authorList>
    </citation>
    <scope>NUCLEOTIDE SEQUENCE [LARGE SCALE GENOMIC DNA]</scope>
    <source>
        <strain evidence="3">CGMCC 1.15103</strain>
    </source>
</reference>
<gene>
    <name evidence="2" type="ORF">GCM10011400_59250</name>
</gene>
<dbReference type="InterPro" id="IPR001932">
    <property type="entry name" value="PPM-type_phosphatase-like_dom"/>
</dbReference>
<comment type="caution">
    <text evidence="2">The sequence shown here is derived from an EMBL/GenBank/DDBJ whole genome shotgun (WGS) entry which is preliminary data.</text>
</comment>
<organism evidence="2 3">
    <name type="scientific">Paraburkholderia caffeinilytica</name>
    <dbReference type="NCBI Taxonomy" id="1761016"/>
    <lineage>
        <taxon>Bacteria</taxon>
        <taxon>Pseudomonadati</taxon>
        <taxon>Pseudomonadota</taxon>
        <taxon>Betaproteobacteria</taxon>
        <taxon>Burkholderiales</taxon>
        <taxon>Burkholderiaceae</taxon>
        <taxon>Paraburkholderia</taxon>
    </lineage>
</organism>
<dbReference type="Proteomes" id="UP000602004">
    <property type="component" value="Unassembled WGS sequence"/>
</dbReference>
<evidence type="ECO:0000259" key="1">
    <source>
        <dbReference type="Pfam" id="PF13672"/>
    </source>
</evidence>
<protein>
    <recommendedName>
        <fullName evidence="1">PPM-type phosphatase domain-containing protein</fullName>
    </recommendedName>
</protein>
<sequence length="146" mass="15727">MKCDVDAFACTLMFVAHKSGRYLAGHLGDGMIAMDDGVGEVITLSHPDNGEYANTTFVTEPDAVQRLRIYAGECAASAFAVMSDGTAESLYLRATGQPARLALSKRFHWTRTFPRSKTEGILAQNLEQAFAGKTTDDCSIGLMVIA</sequence>
<evidence type="ECO:0000313" key="2">
    <source>
        <dbReference type="EMBL" id="GGC63568.1"/>
    </source>
</evidence>
<dbReference type="Pfam" id="PF13672">
    <property type="entry name" value="PP2C_2"/>
    <property type="match status" value="1"/>
</dbReference>
<proteinExistence type="predicted"/>
<evidence type="ECO:0000313" key="3">
    <source>
        <dbReference type="Proteomes" id="UP000602004"/>
    </source>
</evidence>